<reference evidence="2" key="2">
    <citation type="submission" date="2022-01" db="EMBL/GenBank/DDBJ databases">
        <authorList>
            <person name="Yamashiro T."/>
            <person name="Shiraishi A."/>
            <person name="Satake H."/>
            <person name="Nakayama K."/>
        </authorList>
    </citation>
    <scope>NUCLEOTIDE SEQUENCE</scope>
</reference>
<feature type="region of interest" description="Disordered" evidence="1">
    <location>
        <begin position="85"/>
        <end position="105"/>
    </location>
</feature>
<name>A0ABQ4ZXN5_9ASTR</name>
<evidence type="ECO:0000313" key="3">
    <source>
        <dbReference type="Proteomes" id="UP001151760"/>
    </source>
</evidence>
<sequence>MPYKHLVVLSSSCSRICSVLLPLGNPLPPNGVKEGQHEKSIIGSDSREVDCREKVLVYQLEGPDWSSCLRVILFTVERDQASASSEERSSYRYSGKPDGSLNVNQTDHKNRQEFKNHLGFGQSWETLVLAKWREALGNHRSLDCVLLITSPFGLAMVLLWKRSPEARSKKRYCVYSTNLVIRSVIFAFDLLILHNWSLAVGRLVQNRFRHTLVLVELGLGKSGA</sequence>
<evidence type="ECO:0000313" key="2">
    <source>
        <dbReference type="EMBL" id="GJS95069.1"/>
    </source>
</evidence>
<dbReference type="Proteomes" id="UP001151760">
    <property type="component" value="Unassembled WGS sequence"/>
</dbReference>
<comment type="caution">
    <text evidence="2">The sequence shown here is derived from an EMBL/GenBank/DDBJ whole genome shotgun (WGS) entry which is preliminary data.</text>
</comment>
<protein>
    <submittedName>
        <fullName evidence="2">Uncharacterized protein</fullName>
    </submittedName>
</protein>
<proteinExistence type="predicted"/>
<keyword evidence="3" id="KW-1185">Reference proteome</keyword>
<reference evidence="2" key="1">
    <citation type="journal article" date="2022" name="Int. J. Mol. Sci.">
        <title>Draft Genome of Tanacetum Coccineum: Genomic Comparison of Closely Related Tanacetum-Family Plants.</title>
        <authorList>
            <person name="Yamashiro T."/>
            <person name="Shiraishi A."/>
            <person name="Nakayama K."/>
            <person name="Satake H."/>
        </authorList>
    </citation>
    <scope>NUCLEOTIDE SEQUENCE</scope>
</reference>
<organism evidence="2 3">
    <name type="scientific">Tanacetum coccineum</name>
    <dbReference type="NCBI Taxonomy" id="301880"/>
    <lineage>
        <taxon>Eukaryota</taxon>
        <taxon>Viridiplantae</taxon>
        <taxon>Streptophyta</taxon>
        <taxon>Embryophyta</taxon>
        <taxon>Tracheophyta</taxon>
        <taxon>Spermatophyta</taxon>
        <taxon>Magnoliopsida</taxon>
        <taxon>eudicotyledons</taxon>
        <taxon>Gunneridae</taxon>
        <taxon>Pentapetalae</taxon>
        <taxon>asterids</taxon>
        <taxon>campanulids</taxon>
        <taxon>Asterales</taxon>
        <taxon>Asteraceae</taxon>
        <taxon>Asteroideae</taxon>
        <taxon>Anthemideae</taxon>
        <taxon>Anthemidinae</taxon>
        <taxon>Tanacetum</taxon>
    </lineage>
</organism>
<dbReference type="EMBL" id="BQNB010011780">
    <property type="protein sequence ID" value="GJS95069.1"/>
    <property type="molecule type" value="Genomic_DNA"/>
</dbReference>
<accession>A0ABQ4ZXN5</accession>
<evidence type="ECO:0000256" key="1">
    <source>
        <dbReference type="SAM" id="MobiDB-lite"/>
    </source>
</evidence>
<gene>
    <name evidence="2" type="ORF">Tco_0802037</name>
</gene>